<evidence type="ECO:0000313" key="6">
    <source>
        <dbReference type="Proteomes" id="UP000240760"/>
    </source>
</evidence>
<keyword evidence="1" id="KW-0677">Repeat</keyword>
<keyword evidence="2" id="KW-0040">ANK repeat</keyword>
<feature type="region of interest" description="Disordered" evidence="3">
    <location>
        <begin position="170"/>
        <end position="192"/>
    </location>
</feature>
<evidence type="ECO:0000256" key="3">
    <source>
        <dbReference type="SAM" id="MobiDB-lite"/>
    </source>
</evidence>
<dbReference type="GO" id="GO:0003824">
    <property type="term" value="F:catalytic activity"/>
    <property type="evidence" value="ECO:0007669"/>
    <property type="project" value="InterPro"/>
</dbReference>
<dbReference type="PANTHER" id="PTHR10039">
    <property type="entry name" value="AMELOGENIN"/>
    <property type="match status" value="1"/>
</dbReference>
<dbReference type="EMBL" id="KZ679137">
    <property type="protein sequence ID" value="PTB73794.1"/>
    <property type="molecule type" value="Genomic_DNA"/>
</dbReference>
<proteinExistence type="predicted"/>
<dbReference type="InterPro" id="IPR036770">
    <property type="entry name" value="Ankyrin_rpt-contain_sf"/>
</dbReference>
<dbReference type="OrthoDB" id="194358at2759"/>
<feature type="repeat" description="ANK" evidence="2">
    <location>
        <begin position="1043"/>
        <end position="1075"/>
    </location>
</feature>
<protein>
    <submittedName>
        <fullName evidence="5">Ankyrin</fullName>
    </submittedName>
</protein>
<accession>A0A2T4BX20</accession>
<keyword evidence="6" id="KW-1185">Reference proteome</keyword>
<evidence type="ECO:0000256" key="2">
    <source>
        <dbReference type="PROSITE-ProRule" id="PRU00023"/>
    </source>
</evidence>
<dbReference type="InterPro" id="IPR027417">
    <property type="entry name" value="P-loop_NTPase"/>
</dbReference>
<dbReference type="Proteomes" id="UP000240760">
    <property type="component" value="Unassembled WGS sequence"/>
</dbReference>
<dbReference type="Gene3D" id="1.25.40.20">
    <property type="entry name" value="Ankyrin repeat-containing domain"/>
    <property type="match status" value="1"/>
</dbReference>
<dbReference type="SUPFAM" id="SSF52540">
    <property type="entry name" value="P-loop containing nucleoside triphosphate hydrolases"/>
    <property type="match status" value="1"/>
</dbReference>
<dbReference type="GO" id="GO:0009116">
    <property type="term" value="P:nucleoside metabolic process"/>
    <property type="evidence" value="ECO:0007669"/>
    <property type="project" value="InterPro"/>
</dbReference>
<dbReference type="InterPro" id="IPR035994">
    <property type="entry name" value="Nucleoside_phosphorylase_sf"/>
</dbReference>
<evidence type="ECO:0000256" key="1">
    <source>
        <dbReference type="ARBA" id="ARBA00022737"/>
    </source>
</evidence>
<dbReference type="InterPro" id="IPR056884">
    <property type="entry name" value="NPHP3-like_N"/>
</dbReference>
<dbReference type="Pfam" id="PF24883">
    <property type="entry name" value="NPHP3_N"/>
    <property type="match status" value="1"/>
</dbReference>
<name>A0A2T4BX20_TRILO</name>
<dbReference type="PROSITE" id="PS50297">
    <property type="entry name" value="ANK_REP_REGION"/>
    <property type="match status" value="4"/>
</dbReference>
<evidence type="ECO:0000259" key="4">
    <source>
        <dbReference type="Pfam" id="PF24883"/>
    </source>
</evidence>
<feature type="domain" description="Nephrocystin 3-like N-terminal" evidence="4">
    <location>
        <begin position="225"/>
        <end position="396"/>
    </location>
</feature>
<dbReference type="AlphaFoldDB" id="A0A2T4BX20"/>
<feature type="repeat" description="ANK" evidence="2">
    <location>
        <begin position="1076"/>
        <end position="1103"/>
    </location>
</feature>
<dbReference type="Gene3D" id="3.40.50.300">
    <property type="entry name" value="P-loop containing nucleotide triphosphate hydrolases"/>
    <property type="match status" value="1"/>
</dbReference>
<dbReference type="STRING" id="983965.A0A2T4BX20"/>
<reference evidence="5 6" key="1">
    <citation type="submission" date="2016-07" db="EMBL/GenBank/DDBJ databases">
        <title>Multiple horizontal gene transfer events from other fungi enriched the ability of initially mycotrophic Trichoderma (Ascomycota) to feed on dead plant biomass.</title>
        <authorList>
            <consortium name="DOE Joint Genome Institute"/>
            <person name="Aerts A."/>
            <person name="Atanasova L."/>
            <person name="Chenthamara K."/>
            <person name="Zhang J."/>
            <person name="Grujic M."/>
            <person name="Henrissat B."/>
            <person name="Kuo A."/>
            <person name="Salamov A."/>
            <person name="Lipzen A."/>
            <person name="Labutti K."/>
            <person name="Barry K."/>
            <person name="Miao Y."/>
            <person name="Rahimi M.J."/>
            <person name="Shen Q."/>
            <person name="Grigoriev I.V."/>
            <person name="Kubicek C.P."/>
            <person name="Druzhinina I.S."/>
        </authorList>
    </citation>
    <scope>NUCLEOTIDE SEQUENCE [LARGE SCALE GENOMIC DNA]</scope>
    <source>
        <strain evidence="5 6">ATCC 18648</strain>
    </source>
</reference>
<sequence length="1103" mass="123399">MVLRTAMSGLAAQYEHRGHQIEEVVAEILRNSPRLQEKYSRPHESSDRLYSRTCVHPFNGGADCEVTCGDNSLVVRPARRSGQRLVVHYGLVASSNQLMKDAVVRDHLSSQYAVLCFEMEAGGLMNQFPCLVIRGICDYSDSHKNKAWQGYAAMAAATYAKDLIKRLSPSDPSITQGKNNTSLSSNPQATPQTLSIEQKRQLLEWLRFDQIDARQMTIKKAHAKTCQWLLHRPEYLDWLDPVKFPEHHGFLWIKGKPGTGKSTLMKFALHNAQRKRGDRIIVHFFFNARGEDLEKSTVGMYRSLLLQLLERLPALQDTVQVPGAMARSGEVCNWNTEILTDLLEQAILNLEGSNVVCFIDALDECDEDQIRDMIRFFENVGESITAGTFRACFSSRHYPHITISKGLSLVLEGQEGHAQDITSYIDSELKIGREALAAQLRTELREKAGGIFIWVVLVVGILNKQYDSGRVNDLRKRLHEIPGDLHELFRDILTRDSQSTNQLLLCVQWVLFAKKPLEPQQLYFALLSHEMYEWNKEEITLADMERFILDSSKGLAETTNSKTPTVQFIHESVKDYLLKDDGLKQIWSDLGSSYVAGSHNRLKEGCANYIALGKSAYHKAIDLELKASSAQAKAQREAANGSFPFLQYAVKHIWHHANEAQAGNVDQAEFLKSFQVSDWVKLDNFFAKHDSRRHRETVSIVYILAENDAAHLTRLYPARSFVAEERDRYEPPIFAALATDSREAVRTMLDAYVETEPSFRGIARFYHRNETTQIGLGREFNFRSSLALEHISRRGATMAAVLYLRLKHRGVGANQHSVQALVYAVEGGQMSTVKYLFKKGIRPGAGSRFIQDLFTFAITERRDEVAEFLLEKGAAFDPLDEQGRYYFQKAAEGGLQSLLRTFLGRGAEADLPDKYGRTPLSYAVSRTGNEASVALLLDHGAEVESRDVAGRTPLSYAASTYGNEAVVALLLDHGAEVDARDSNGRTPLSYASENTGYYLDKGTKVNTKYNRNRTALSHTTLDDLNIVDVLLDKGAEVDAKDNQGRTPLSYASESGAEGIANVLLDRGAEIDANANNGRTPLSYAVSALRGEAVVALLLDRGRG</sequence>
<gene>
    <name evidence="5" type="ORF">M440DRAFT_1052459</name>
</gene>
<dbReference type="SUPFAM" id="SSF48403">
    <property type="entry name" value="Ankyrin repeat"/>
    <property type="match status" value="1"/>
</dbReference>
<dbReference type="SUPFAM" id="SSF53167">
    <property type="entry name" value="Purine and uridine phosphorylases"/>
    <property type="match status" value="1"/>
</dbReference>
<dbReference type="PROSITE" id="PS50088">
    <property type="entry name" value="ANK_REPEAT"/>
    <property type="match status" value="4"/>
</dbReference>
<organism evidence="5 6">
    <name type="scientific">Trichoderma longibrachiatum ATCC 18648</name>
    <dbReference type="NCBI Taxonomy" id="983965"/>
    <lineage>
        <taxon>Eukaryota</taxon>
        <taxon>Fungi</taxon>
        <taxon>Dikarya</taxon>
        <taxon>Ascomycota</taxon>
        <taxon>Pezizomycotina</taxon>
        <taxon>Sordariomycetes</taxon>
        <taxon>Hypocreomycetidae</taxon>
        <taxon>Hypocreales</taxon>
        <taxon>Hypocreaceae</taxon>
        <taxon>Trichoderma</taxon>
    </lineage>
</organism>
<feature type="repeat" description="ANK" evidence="2">
    <location>
        <begin position="915"/>
        <end position="948"/>
    </location>
</feature>
<dbReference type="SMART" id="SM00248">
    <property type="entry name" value="ANK"/>
    <property type="match status" value="9"/>
</dbReference>
<evidence type="ECO:0000313" key="5">
    <source>
        <dbReference type="EMBL" id="PTB73794.1"/>
    </source>
</evidence>
<dbReference type="PANTHER" id="PTHR10039:SF5">
    <property type="entry name" value="NACHT DOMAIN-CONTAINING PROTEIN"/>
    <property type="match status" value="1"/>
</dbReference>
<feature type="repeat" description="ANK" evidence="2">
    <location>
        <begin position="949"/>
        <end position="982"/>
    </location>
</feature>
<dbReference type="Pfam" id="PF12796">
    <property type="entry name" value="Ank_2"/>
    <property type="match status" value="3"/>
</dbReference>
<dbReference type="Gene3D" id="3.40.50.1580">
    <property type="entry name" value="Nucleoside phosphorylase domain"/>
    <property type="match status" value="1"/>
</dbReference>
<dbReference type="InterPro" id="IPR002110">
    <property type="entry name" value="Ankyrin_rpt"/>
</dbReference>